<name>A0A0L0N3K6_TOLOC</name>
<dbReference type="SUPFAM" id="SSF54637">
    <property type="entry name" value="Thioesterase/thiol ester dehydrase-isomerase"/>
    <property type="match status" value="2"/>
</dbReference>
<dbReference type="Pfam" id="PF13622">
    <property type="entry name" value="4HBT_3"/>
    <property type="match status" value="1"/>
</dbReference>
<organism evidence="3 4">
    <name type="scientific">Tolypocladium ophioglossoides (strain CBS 100239)</name>
    <name type="common">Snaketongue truffleclub</name>
    <name type="synonym">Elaphocordyceps ophioglossoides</name>
    <dbReference type="NCBI Taxonomy" id="1163406"/>
    <lineage>
        <taxon>Eukaryota</taxon>
        <taxon>Fungi</taxon>
        <taxon>Dikarya</taxon>
        <taxon>Ascomycota</taxon>
        <taxon>Pezizomycotina</taxon>
        <taxon>Sordariomycetes</taxon>
        <taxon>Hypocreomycetidae</taxon>
        <taxon>Hypocreales</taxon>
        <taxon>Ophiocordycipitaceae</taxon>
        <taxon>Tolypocladium</taxon>
    </lineage>
</organism>
<dbReference type="EMBL" id="LFRF01000024">
    <property type="protein sequence ID" value="KND88662.1"/>
    <property type="molecule type" value="Genomic_DNA"/>
</dbReference>
<protein>
    <recommendedName>
        <fullName evidence="5">Thioesterase family protein</fullName>
    </recommendedName>
</protein>
<evidence type="ECO:0008006" key="5">
    <source>
        <dbReference type="Google" id="ProtNLM"/>
    </source>
</evidence>
<dbReference type="STRING" id="1163406.A0A0L0N3K6"/>
<dbReference type="PANTHER" id="PTHR38110">
    <property type="entry name" value="CHROMOSOME 23, WHOLE GENOME SHOTGUN SEQUENCE"/>
    <property type="match status" value="1"/>
</dbReference>
<gene>
    <name evidence="3" type="ORF">TOPH_06693</name>
</gene>
<dbReference type="AlphaFoldDB" id="A0A0L0N3K6"/>
<dbReference type="InterPro" id="IPR029069">
    <property type="entry name" value="HotDog_dom_sf"/>
</dbReference>
<dbReference type="Pfam" id="PF20789">
    <property type="entry name" value="4HBT_3C"/>
    <property type="match status" value="1"/>
</dbReference>
<comment type="caution">
    <text evidence="3">The sequence shown here is derived from an EMBL/GenBank/DDBJ whole genome shotgun (WGS) entry which is preliminary data.</text>
</comment>
<dbReference type="Proteomes" id="UP000036947">
    <property type="component" value="Unassembled WGS sequence"/>
</dbReference>
<accession>A0A0L0N3K6</accession>
<keyword evidence="4" id="KW-1185">Reference proteome</keyword>
<dbReference type="InterPro" id="IPR042171">
    <property type="entry name" value="Acyl-CoA_hotdog"/>
</dbReference>
<sequence>MSFEDWKPASLEEKTSITQLDERTFSADLSSTYCIGTVPHGGYVASVFLKVAKAYLAPRGQPDTFVGHWQFLSRTQAGPAVLRVDEAKPGRSLSVLHITLHQTGLLAAHPWLSPEEAGRGEVAAYVTNRNMDDESGITLATGWGIPHAPPPVADLAALPLGKDPNWQHLYTWLMRRLPMMHNLEYYVPRSSHPTPATQDLWIRLAVGERFTNTAIGYVADAAAPLIPESYRAESRDGPVPPGRFERYTGLWYPTITMNLDIKKKLPAAGVEWLRLRVASRMIQDGRYDMELLVFDEQGDLVAIGHHVAMLVGMERNYANRGEVPRSKPRERI</sequence>
<evidence type="ECO:0000259" key="2">
    <source>
        <dbReference type="Pfam" id="PF20789"/>
    </source>
</evidence>
<dbReference type="InterPro" id="IPR052389">
    <property type="entry name" value="Sec_Metab_Biosynth-Assoc"/>
</dbReference>
<dbReference type="PANTHER" id="PTHR38110:SF1">
    <property type="entry name" value="THIOESTERASE DOMAIN-CONTAINING PROTEIN"/>
    <property type="match status" value="1"/>
</dbReference>
<feature type="domain" description="Acyl-CoA thioesterase-like C-terminal" evidence="2">
    <location>
        <begin position="168"/>
        <end position="309"/>
    </location>
</feature>
<proteinExistence type="predicted"/>
<evidence type="ECO:0000313" key="4">
    <source>
        <dbReference type="Proteomes" id="UP000036947"/>
    </source>
</evidence>
<dbReference type="OrthoDB" id="2532955at2759"/>
<dbReference type="InterPro" id="IPR049449">
    <property type="entry name" value="TesB_ACOT8-like_N"/>
</dbReference>
<evidence type="ECO:0000259" key="1">
    <source>
        <dbReference type="Pfam" id="PF13622"/>
    </source>
</evidence>
<evidence type="ECO:0000313" key="3">
    <source>
        <dbReference type="EMBL" id="KND88662.1"/>
    </source>
</evidence>
<reference evidence="3 4" key="1">
    <citation type="journal article" date="2015" name="BMC Genomics">
        <title>The genome of the truffle-parasite Tolypocladium ophioglossoides and the evolution of antifungal peptaibiotics.</title>
        <authorList>
            <person name="Quandt C.A."/>
            <person name="Bushley K.E."/>
            <person name="Spatafora J.W."/>
        </authorList>
    </citation>
    <scope>NUCLEOTIDE SEQUENCE [LARGE SCALE GENOMIC DNA]</scope>
    <source>
        <strain evidence="3 4">CBS 100239</strain>
    </source>
</reference>
<dbReference type="Gene3D" id="2.40.160.210">
    <property type="entry name" value="Acyl-CoA thioesterase, double hotdog domain"/>
    <property type="match status" value="1"/>
</dbReference>
<feature type="domain" description="Acyl-CoA thioesterase-like N-terminal HotDog" evidence="1">
    <location>
        <begin position="31"/>
        <end position="107"/>
    </location>
</feature>
<dbReference type="InterPro" id="IPR049450">
    <property type="entry name" value="ACOT8-like_C"/>
</dbReference>